<organism evidence="1">
    <name type="scientific">Rhizophora mucronata</name>
    <name type="common">Asiatic mangrove</name>
    <dbReference type="NCBI Taxonomy" id="61149"/>
    <lineage>
        <taxon>Eukaryota</taxon>
        <taxon>Viridiplantae</taxon>
        <taxon>Streptophyta</taxon>
        <taxon>Embryophyta</taxon>
        <taxon>Tracheophyta</taxon>
        <taxon>Spermatophyta</taxon>
        <taxon>Magnoliopsida</taxon>
        <taxon>eudicotyledons</taxon>
        <taxon>Gunneridae</taxon>
        <taxon>Pentapetalae</taxon>
        <taxon>rosids</taxon>
        <taxon>fabids</taxon>
        <taxon>Malpighiales</taxon>
        <taxon>Rhizophoraceae</taxon>
        <taxon>Rhizophora</taxon>
    </lineage>
</organism>
<proteinExistence type="predicted"/>
<accession>A0A2P2NE85</accession>
<dbReference type="EMBL" id="GGEC01060324">
    <property type="protein sequence ID" value="MBX40808.1"/>
    <property type="molecule type" value="Transcribed_RNA"/>
</dbReference>
<evidence type="ECO:0000313" key="1">
    <source>
        <dbReference type="EMBL" id="MBX40808.1"/>
    </source>
</evidence>
<sequence length="30" mass="3463">MQAFEVPLQFISKVVFPWQSYKFKSGQGQG</sequence>
<reference evidence="1" key="1">
    <citation type="submission" date="2018-02" db="EMBL/GenBank/DDBJ databases">
        <title>Rhizophora mucronata_Transcriptome.</title>
        <authorList>
            <person name="Meera S.P."/>
            <person name="Sreeshan A."/>
            <person name="Augustine A."/>
        </authorList>
    </citation>
    <scope>NUCLEOTIDE SEQUENCE</scope>
    <source>
        <tissue evidence="1">Leaf</tissue>
    </source>
</reference>
<protein>
    <submittedName>
        <fullName evidence="1">Uncharacterized protein</fullName>
    </submittedName>
</protein>
<dbReference type="AlphaFoldDB" id="A0A2P2NE85"/>
<name>A0A2P2NE85_RHIMU</name>